<evidence type="ECO:0000313" key="2">
    <source>
        <dbReference type="EMBL" id="TFK86810.1"/>
    </source>
</evidence>
<evidence type="ECO:0000256" key="1">
    <source>
        <dbReference type="SAM" id="MobiDB-lite"/>
    </source>
</evidence>
<sequence>MYARASVLETFSCSSHERDADRSRHGSVLSSLGLARARFTVQHRRSHQRSPSPDTVLPGEEASKPRPVPGQARKDKPQPSIPPVGDLLAAIKRQVATGPLAEGLRQQDHSDYPASVSLFDSTACATSSIPCMSIVLQASVASTHSSTHAVSLSVPAASPSHSRSPRPVRFAASIIRLPSSVFEARASASSPSRAGAAASAPLPYSGRSCDFTLHPPRVSRLAALRP</sequence>
<dbReference type="EMBL" id="ML211182">
    <property type="protein sequence ID" value="TFK86810.1"/>
    <property type="molecule type" value="Genomic_DNA"/>
</dbReference>
<keyword evidence="3" id="KW-1185">Reference proteome</keyword>
<name>A0A5C3PF02_9APHY</name>
<accession>A0A5C3PF02</accession>
<protein>
    <submittedName>
        <fullName evidence="2">Uncharacterized protein</fullName>
    </submittedName>
</protein>
<evidence type="ECO:0000313" key="3">
    <source>
        <dbReference type="Proteomes" id="UP000308197"/>
    </source>
</evidence>
<proteinExistence type="predicted"/>
<reference evidence="2 3" key="1">
    <citation type="journal article" date="2019" name="Nat. Ecol. Evol.">
        <title>Megaphylogeny resolves global patterns of mushroom evolution.</title>
        <authorList>
            <person name="Varga T."/>
            <person name="Krizsan K."/>
            <person name="Foldi C."/>
            <person name="Dima B."/>
            <person name="Sanchez-Garcia M."/>
            <person name="Sanchez-Ramirez S."/>
            <person name="Szollosi G.J."/>
            <person name="Szarkandi J.G."/>
            <person name="Papp V."/>
            <person name="Albert L."/>
            <person name="Andreopoulos W."/>
            <person name="Angelini C."/>
            <person name="Antonin V."/>
            <person name="Barry K.W."/>
            <person name="Bougher N.L."/>
            <person name="Buchanan P."/>
            <person name="Buyck B."/>
            <person name="Bense V."/>
            <person name="Catcheside P."/>
            <person name="Chovatia M."/>
            <person name="Cooper J."/>
            <person name="Damon W."/>
            <person name="Desjardin D."/>
            <person name="Finy P."/>
            <person name="Geml J."/>
            <person name="Haridas S."/>
            <person name="Hughes K."/>
            <person name="Justo A."/>
            <person name="Karasinski D."/>
            <person name="Kautmanova I."/>
            <person name="Kiss B."/>
            <person name="Kocsube S."/>
            <person name="Kotiranta H."/>
            <person name="LaButti K.M."/>
            <person name="Lechner B.E."/>
            <person name="Liimatainen K."/>
            <person name="Lipzen A."/>
            <person name="Lukacs Z."/>
            <person name="Mihaltcheva S."/>
            <person name="Morgado L.N."/>
            <person name="Niskanen T."/>
            <person name="Noordeloos M.E."/>
            <person name="Ohm R.A."/>
            <person name="Ortiz-Santana B."/>
            <person name="Ovrebo C."/>
            <person name="Racz N."/>
            <person name="Riley R."/>
            <person name="Savchenko A."/>
            <person name="Shiryaev A."/>
            <person name="Soop K."/>
            <person name="Spirin V."/>
            <person name="Szebenyi C."/>
            <person name="Tomsovsky M."/>
            <person name="Tulloss R.E."/>
            <person name="Uehling J."/>
            <person name="Grigoriev I.V."/>
            <person name="Vagvolgyi C."/>
            <person name="Papp T."/>
            <person name="Martin F.M."/>
            <person name="Miettinen O."/>
            <person name="Hibbett D.S."/>
            <person name="Nagy L.G."/>
        </authorList>
    </citation>
    <scope>NUCLEOTIDE SEQUENCE [LARGE SCALE GENOMIC DNA]</scope>
    <source>
        <strain evidence="2 3">HHB13444</strain>
    </source>
</reference>
<dbReference type="InParanoid" id="A0A5C3PF02"/>
<dbReference type="Proteomes" id="UP000308197">
    <property type="component" value="Unassembled WGS sequence"/>
</dbReference>
<feature type="region of interest" description="Disordered" evidence="1">
    <location>
        <begin position="40"/>
        <end position="84"/>
    </location>
</feature>
<gene>
    <name evidence="2" type="ORF">K466DRAFT_139286</name>
</gene>
<organism evidence="2 3">
    <name type="scientific">Polyporus arcularius HHB13444</name>
    <dbReference type="NCBI Taxonomy" id="1314778"/>
    <lineage>
        <taxon>Eukaryota</taxon>
        <taxon>Fungi</taxon>
        <taxon>Dikarya</taxon>
        <taxon>Basidiomycota</taxon>
        <taxon>Agaricomycotina</taxon>
        <taxon>Agaricomycetes</taxon>
        <taxon>Polyporales</taxon>
        <taxon>Polyporaceae</taxon>
        <taxon>Polyporus</taxon>
    </lineage>
</organism>
<dbReference type="AlphaFoldDB" id="A0A5C3PF02"/>